<feature type="transmembrane region" description="Helical" evidence="2">
    <location>
        <begin position="339"/>
        <end position="359"/>
    </location>
</feature>
<dbReference type="InterPro" id="IPR002656">
    <property type="entry name" value="Acyl_transf_3_dom"/>
</dbReference>
<feature type="transmembrane region" description="Helical" evidence="2">
    <location>
        <begin position="67"/>
        <end position="87"/>
    </location>
</feature>
<reference evidence="5" key="1">
    <citation type="submission" date="2018-06" db="EMBL/GenBank/DDBJ databases">
        <authorList>
            <person name="Khan S.A."/>
        </authorList>
    </citation>
    <scope>NUCLEOTIDE SEQUENCE [LARGE SCALE GENOMIC DNA]</scope>
    <source>
        <strain evidence="5">DB-1506</strain>
    </source>
</reference>
<comment type="caution">
    <text evidence="4">The sequence shown here is derived from an EMBL/GenBank/DDBJ whole genome shotgun (WGS) entry which is preliminary data.</text>
</comment>
<feature type="transmembrane region" description="Helical" evidence="2">
    <location>
        <begin position="236"/>
        <end position="261"/>
    </location>
</feature>
<dbReference type="OrthoDB" id="9814956at2"/>
<feature type="region of interest" description="Disordered" evidence="1">
    <location>
        <begin position="1"/>
        <end position="31"/>
    </location>
</feature>
<dbReference type="GO" id="GO:0016747">
    <property type="term" value="F:acyltransferase activity, transferring groups other than amino-acyl groups"/>
    <property type="evidence" value="ECO:0007669"/>
    <property type="project" value="InterPro"/>
</dbReference>
<accession>A0A327M7G2</accession>
<organism evidence="4 5">
    <name type="scientific">Roseicella frigidaeris</name>
    <dbReference type="NCBI Taxonomy" id="2230885"/>
    <lineage>
        <taxon>Bacteria</taxon>
        <taxon>Pseudomonadati</taxon>
        <taxon>Pseudomonadota</taxon>
        <taxon>Alphaproteobacteria</taxon>
        <taxon>Acetobacterales</taxon>
        <taxon>Roseomonadaceae</taxon>
        <taxon>Roseicella</taxon>
    </lineage>
</organism>
<dbReference type="EMBL" id="QLIX01000028">
    <property type="protein sequence ID" value="RAI56008.1"/>
    <property type="molecule type" value="Genomic_DNA"/>
</dbReference>
<dbReference type="Pfam" id="PF01757">
    <property type="entry name" value="Acyl_transf_3"/>
    <property type="match status" value="1"/>
</dbReference>
<evidence type="ECO:0000313" key="5">
    <source>
        <dbReference type="Proteomes" id="UP000249065"/>
    </source>
</evidence>
<keyword evidence="5" id="KW-1185">Reference proteome</keyword>
<dbReference type="RefSeq" id="WP_111472231.1">
    <property type="nucleotide sequence ID" value="NZ_QLIX01000028.1"/>
</dbReference>
<keyword evidence="2" id="KW-1133">Transmembrane helix</keyword>
<evidence type="ECO:0000256" key="2">
    <source>
        <dbReference type="SAM" id="Phobius"/>
    </source>
</evidence>
<evidence type="ECO:0000256" key="1">
    <source>
        <dbReference type="SAM" id="MobiDB-lite"/>
    </source>
</evidence>
<gene>
    <name evidence="4" type="ORF">DOO78_22980</name>
</gene>
<evidence type="ECO:0000259" key="3">
    <source>
        <dbReference type="Pfam" id="PF01757"/>
    </source>
</evidence>
<feature type="compositionally biased region" description="Polar residues" evidence="1">
    <location>
        <begin position="1"/>
        <end position="15"/>
    </location>
</feature>
<dbReference type="PANTHER" id="PTHR37312">
    <property type="entry name" value="MEMBRANE-BOUND ACYLTRANSFERASE YKRP-RELATED"/>
    <property type="match status" value="1"/>
</dbReference>
<evidence type="ECO:0000313" key="4">
    <source>
        <dbReference type="EMBL" id="RAI56008.1"/>
    </source>
</evidence>
<feature type="transmembrane region" description="Helical" evidence="2">
    <location>
        <begin position="308"/>
        <end position="327"/>
    </location>
</feature>
<keyword evidence="2" id="KW-0472">Membrane</keyword>
<dbReference type="AlphaFoldDB" id="A0A327M7G2"/>
<protein>
    <recommendedName>
        <fullName evidence="3">Acyltransferase 3 domain-containing protein</fullName>
    </recommendedName>
</protein>
<sequence length="386" mass="41545">MAESESATLRSSRAAPNTADPAWSGERTGSRHRASAERIAWLDNARGMGIVLVVLGHALSPGYARDVLYAFHMPLFFFLAGVTALAASGEPWPRQLHRFAHSLLIPFAFFGLLTLAYVQAAALLHHGGLPQWRSLLHMAGGIAYGVADWIPANSVLWFFPALFLTACSSLLLMRLVGRVWALALATLLACAMIVMGPLPVRLPWSADSAAVASMFFLAGLLFGPRRTLLSAQRTPVGRLVLAFLSLSGLLLTAAIAGVNGFVNINAMRFGDPLLYLLGAALGTAGLIGVSVLLPASRSLRALSLESRVIFPLHVLVFGGITTLVAAATHRPEAVLRASIWMVPLNLVFGLTLPIIFAWIMRRRAAWVLGEGGPGRHRRETQLAWQQ</sequence>
<dbReference type="PANTHER" id="PTHR37312:SF1">
    <property type="entry name" value="MEMBRANE-BOUND ACYLTRANSFERASE YKRP-RELATED"/>
    <property type="match status" value="1"/>
</dbReference>
<proteinExistence type="predicted"/>
<feature type="transmembrane region" description="Helical" evidence="2">
    <location>
        <begin position="273"/>
        <end position="296"/>
    </location>
</feature>
<feature type="transmembrane region" description="Helical" evidence="2">
    <location>
        <begin position="154"/>
        <end position="172"/>
    </location>
</feature>
<keyword evidence="2" id="KW-0812">Transmembrane</keyword>
<feature type="transmembrane region" description="Helical" evidence="2">
    <location>
        <begin position="204"/>
        <end position="224"/>
    </location>
</feature>
<name>A0A327M7G2_9PROT</name>
<dbReference type="InterPro" id="IPR052734">
    <property type="entry name" value="Nod_factor_acetyltransferase"/>
</dbReference>
<feature type="domain" description="Acyltransferase 3" evidence="3">
    <location>
        <begin position="39"/>
        <end position="361"/>
    </location>
</feature>
<feature type="transmembrane region" description="Helical" evidence="2">
    <location>
        <begin position="179"/>
        <end position="198"/>
    </location>
</feature>
<feature type="transmembrane region" description="Helical" evidence="2">
    <location>
        <begin position="99"/>
        <end position="124"/>
    </location>
</feature>
<dbReference type="Proteomes" id="UP000249065">
    <property type="component" value="Unassembled WGS sequence"/>
</dbReference>